<dbReference type="InterPro" id="IPR014026">
    <property type="entry name" value="UDP-Glc/GDP-Man_DH_dimer"/>
</dbReference>
<feature type="domain" description="UDP-glucose/GDP-mannose dehydrogenase C-terminal" evidence="11">
    <location>
        <begin position="321"/>
        <end position="401"/>
    </location>
</feature>
<dbReference type="SUPFAM" id="SSF52413">
    <property type="entry name" value="UDP-glucose/GDP-mannose dehydrogenase C-terminal domain"/>
    <property type="match status" value="1"/>
</dbReference>
<dbReference type="EC" id="1.1.1.22" evidence="3 7"/>
<keyword evidence="4 7" id="KW-0560">Oxidoreductase</keyword>
<dbReference type="EMBL" id="JACVXA010000102">
    <property type="protein sequence ID" value="MBE3640529.1"/>
    <property type="molecule type" value="Genomic_DNA"/>
</dbReference>
<evidence type="ECO:0000256" key="3">
    <source>
        <dbReference type="ARBA" id="ARBA00012954"/>
    </source>
</evidence>
<dbReference type="Pfam" id="PF03720">
    <property type="entry name" value="UDPG_MGDP_dh_C"/>
    <property type="match status" value="1"/>
</dbReference>
<evidence type="ECO:0000256" key="10">
    <source>
        <dbReference type="PIRSR" id="PIRSR500134-3"/>
    </source>
</evidence>
<feature type="binding site" evidence="10">
    <location>
        <position position="30"/>
    </location>
    <ligand>
        <name>NAD(+)</name>
        <dbReference type="ChEBI" id="CHEBI:57540"/>
    </ligand>
</feature>
<evidence type="ECO:0000256" key="2">
    <source>
        <dbReference type="ARBA" id="ARBA00006601"/>
    </source>
</evidence>
<dbReference type="GO" id="GO:0051287">
    <property type="term" value="F:NAD binding"/>
    <property type="evidence" value="ECO:0007669"/>
    <property type="project" value="InterPro"/>
</dbReference>
<dbReference type="InterPro" id="IPR001732">
    <property type="entry name" value="UDP-Glc/GDP-Man_DH_N"/>
</dbReference>
<organism evidence="12 13">
    <name type="scientific">Mangrovicoccus algicola</name>
    <dbReference type="NCBI Taxonomy" id="2771008"/>
    <lineage>
        <taxon>Bacteria</taxon>
        <taxon>Pseudomonadati</taxon>
        <taxon>Pseudomonadota</taxon>
        <taxon>Alphaproteobacteria</taxon>
        <taxon>Rhodobacterales</taxon>
        <taxon>Paracoccaceae</taxon>
        <taxon>Mangrovicoccus</taxon>
    </lineage>
</organism>
<evidence type="ECO:0000256" key="8">
    <source>
        <dbReference type="PIRSR" id="PIRSR500134-1"/>
    </source>
</evidence>
<dbReference type="InterPro" id="IPR008927">
    <property type="entry name" value="6-PGluconate_DH-like_C_sf"/>
</dbReference>
<feature type="binding site" evidence="10">
    <location>
        <position position="335"/>
    </location>
    <ligand>
        <name>NAD(+)</name>
        <dbReference type="ChEBI" id="CHEBI:57540"/>
    </ligand>
</feature>
<feature type="binding site" evidence="10">
    <location>
        <position position="163"/>
    </location>
    <ligand>
        <name>NAD(+)</name>
        <dbReference type="ChEBI" id="CHEBI:57540"/>
    </ligand>
</feature>
<dbReference type="Pfam" id="PF00984">
    <property type="entry name" value="UDPG_MGDP_dh"/>
    <property type="match status" value="1"/>
</dbReference>
<dbReference type="InterPro" id="IPR014027">
    <property type="entry name" value="UDP-Glc/GDP-Man_DH_C"/>
</dbReference>
<dbReference type="PANTHER" id="PTHR43750:SF1">
    <property type="entry name" value="GDP-MANNOSE 6-DEHYDROGENASE"/>
    <property type="match status" value="1"/>
</dbReference>
<evidence type="ECO:0000256" key="9">
    <source>
        <dbReference type="PIRSR" id="PIRSR500134-2"/>
    </source>
</evidence>
<dbReference type="GO" id="GO:0000271">
    <property type="term" value="P:polysaccharide biosynthetic process"/>
    <property type="evidence" value="ECO:0007669"/>
    <property type="project" value="InterPro"/>
</dbReference>
<feature type="binding site" evidence="9">
    <location>
        <begin position="259"/>
        <end position="263"/>
    </location>
    <ligand>
        <name>substrate</name>
    </ligand>
</feature>
<dbReference type="PANTHER" id="PTHR43750">
    <property type="entry name" value="UDP-GLUCOSE 6-DEHYDROGENASE TUAD"/>
    <property type="match status" value="1"/>
</dbReference>
<dbReference type="InterPro" id="IPR017476">
    <property type="entry name" value="UDP-Glc/GDP-Man"/>
</dbReference>
<dbReference type="InterPro" id="IPR036291">
    <property type="entry name" value="NAD(P)-bd_dom_sf"/>
</dbReference>
<feature type="binding site" evidence="10">
    <location>
        <position position="273"/>
    </location>
    <ligand>
        <name>NAD(+)</name>
        <dbReference type="ChEBI" id="CHEBI:57540"/>
    </ligand>
</feature>
<comment type="catalytic activity">
    <reaction evidence="6 7">
        <text>UDP-alpha-D-glucose + 2 NAD(+) + H2O = UDP-alpha-D-glucuronate + 2 NADH + 3 H(+)</text>
        <dbReference type="Rhea" id="RHEA:23596"/>
        <dbReference type="ChEBI" id="CHEBI:15377"/>
        <dbReference type="ChEBI" id="CHEBI:15378"/>
        <dbReference type="ChEBI" id="CHEBI:57540"/>
        <dbReference type="ChEBI" id="CHEBI:57945"/>
        <dbReference type="ChEBI" id="CHEBI:58052"/>
        <dbReference type="ChEBI" id="CHEBI:58885"/>
        <dbReference type="EC" id="1.1.1.22"/>
    </reaction>
</comment>
<dbReference type="Proteomes" id="UP000609121">
    <property type="component" value="Unassembled WGS sequence"/>
</dbReference>
<feature type="active site" description="Nucleophile" evidence="8">
    <location>
        <position position="270"/>
    </location>
</feature>
<evidence type="ECO:0000259" key="11">
    <source>
        <dbReference type="SMART" id="SM00984"/>
    </source>
</evidence>
<evidence type="ECO:0000256" key="7">
    <source>
        <dbReference type="PIRNR" id="PIRNR000124"/>
    </source>
</evidence>
<dbReference type="UniPathway" id="UPA00038">
    <property type="reaction ID" value="UER00491"/>
</dbReference>
<feature type="binding site" evidence="9">
    <location>
        <position position="328"/>
    </location>
    <ligand>
        <name>substrate</name>
    </ligand>
</feature>
<dbReference type="GO" id="GO:0006065">
    <property type="term" value="P:UDP-glucuronate biosynthetic process"/>
    <property type="evidence" value="ECO:0007669"/>
    <property type="project" value="UniProtKB-UniPathway"/>
</dbReference>
<dbReference type="Pfam" id="PF03721">
    <property type="entry name" value="UDPG_MGDP_dh_N"/>
    <property type="match status" value="1"/>
</dbReference>
<comment type="pathway">
    <text evidence="1">Nucleotide-sugar biosynthesis; UDP-alpha-D-glucuronate biosynthesis; UDP-alpha-D-glucuronate from UDP-alpha-D-glucose: step 1/1.</text>
</comment>
<feature type="binding site" evidence="9">
    <location>
        <position position="267"/>
    </location>
    <ligand>
        <name>substrate</name>
    </ligand>
</feature>
<comment type="similarity">
    <text evidence="2 7">Belongs to the UDP-glucose/GDP-mannose dehydrogenase family.</text>
</comment>
<evidence type="ECO:0000256" key="5">
    <source>
        <dbReference type="ARBA" id="ARBA00023027"/>
    </source>
</evidence>
<keyword evidence="5 7" id="KW-0520">NAD</keyword>
<comment type="caution">
    <text evidence="12">The sequence shown here is derived from an EMBL/GenBank/DDBJ whole genome shotgun (WGS) entry which is preliminary data.</text>
</comment>
<name>A0A8J7CXS2_9RHOB</name>
<gene>
    <name evidence="12" type="ORF">ICN82_20190</name>
</gene>
<evidence type="ECO:0000256" key="1">
    <source>
        <dbReference type="ARBA" id="ARBA00004701"/>
    </source>
</evidence>
<dbReference type="RefSeq" id="WP_193186854.1">
    <property type="nucleotide sequence ID" value="NZ_JACVXA010000102.1"/>
</dbReference>
<reference evidence="12" key="1">
    <citation type="submission" date="2020-09" db="EMBL/GenBank/DDBJ databases">
        <title>A novel bacterium of genus Mangrovicoccus, isolated from South China Sea.</title>
        <authorList>
            <person name="Huang H."/>
            <person name="Mo K."/>
            <person name="Hu Y."/>
        </authorList>
    </citation>
    <scope>NUCLEOTIDE SEQUENCE</scope>
    <source>
        <strain evidence="12">HB182678</strain>
    </source>
</reference>
<proteinExistence type="inferred from homology"/>
<dbReference type="SMART" id="SM00984">
    <property type="entry name" value="UDPG_MGDP_dh_C"/>
    <property type="match status" value="1"/>
</dbReference>
<feature type="binding site" evidence="10">
    <location>
        <position position="86"/>
    </location>
    <ligand>
        <name>NAD(+)</name>
        <dbReference type="ChEBI" id="CHEBI:57540"/>
    </ligand>
</feature>
<dbReference type="InterPro" id="IPR028357">
    <property type="entry name" value="UDPglc_DH_bac"/>
</dbReference>
<feature type="binding site" evidence="10">
    <location>
        <position position="126"/>
    </location>
    <ligand>
        <name>NAD(+)</name>
        <dbReference type="ChEBI" id="CHEBI:57540"/>
    </ligand>
</feature>
<dbReference type="AlphaFoldDB" id="A0A8J7CXS2"/>
<evidence type="ECO:0000313" key="13">
    <source>
        <dbReference type="Proteomes" id="UP000609121"/>
    </source>
</evidence>
<dbReference type="PIRSF" id="PIRSF000124">
    <property type="entry name" value="UDPglc_GDPman_dh"/>
    <property type="match status" value="1"/>
</dbReference>
<dbReference type="Gene3D" id="1.20.5.170">
    <property type="match status" value="1"/>
</dbReference>
<evidence type="ECO:0000256" key="6">
    <source>
        <dbReference type="ARBA" id="ARBA00047473"/>
    </source>
</evidence>
<dbReference type="Gene3D" id="3.40.50.720">
    <property type="entry name" value="NAD(P)-binding Rossmann-like Domain"/>
    <property type="match status" value="2"/>
</dbReference>
<feature type="binding site" evidence="9">
    <location>
        <begin position="160"/>
        <end position="163"/>
    </location>
    <ligand>
        <name>substrate</name>
    </ligand>
</feature>
<dbReference type="PIRSF" id="PIRSF500134">
    <property type="entry name" value="UDPglc_DH_bac"/>
    <property type="match status" value="1"/>
</dbReference>
<dbReference type="InterPro" id="IPR036220">
    <property type="entry name" value="UDP-Glc/GDP-Man_DH_C_sf"/>
</dbReference>
<dbReference type="SUPFAM" id="SSF48179">
    <property type="entry name" value="6-phosphogluconate dehydrogenase C-terminal domain-like"/>
    <property type="match status" value="1"/>
</dbReference>
<protein>
    <recommendedName>
        <fullName evidence="3 7">UDP-glucose 6-dehydrogenase</fullName>
        <ecNumber evidence="3 7">1.1.1.22</ecNumber>
    </recommendedName>
</protein>
<dbReference type="SUPFAM" id="SSF51735">
    <property type="entry name" value="NAD(P)-binding Rossmann-fold domains"/>
    <property type="match status" value="1"/>
</dbReference>
<evidence type="ECO:0000313" key="12">
    <source>
        <dbReference type="EMBL" id="MBE3640529.1"/>
    </source>
</evidence>
<feature type="binding site" evidence="9">
    <location>
        <position position="212"/>
    </location>
    <ligand>
        <name>substrate</name>
    </ligand>
</feature>
<dbReference type="NCBIfam" id="TIGR03026">
    <property type="entry name" value="NDP-sugDHase"/>
    <property type="match status" value="1"/>
</dbReference>
<evidence type="ECO:0000256" key="4">
    <source>
        <dbReference type="ARBA" id="ARBA00023002"/>
    </source>
</evidence>
<dbReference type="GO" id="GO:0003979">
    <property type="term" value="F:UDP-glucose 6-dehydrogenase activity"/>
    <property type="evidence" value="ECO:0007669"/>
    <property type="project" value="UniProtKB-EC"/>
</dbReference>
<sequence length="426" mass="45190">MKVVIFGLGYVGFTAACCIASEGHSVVGIDVSDKKVGAILEGRAPIVEPGVQEMLADGLEKGLITADTAIGDHLDGADLAIVCVGTPSAADGSHNMGFIADVSRQIALALRDEARSAPLAVAYRSTIRPGSIEELISPIFRSILGDAADSQVELVYNPEFLRESSAVKDYFEPPKIVIGTSDGQPVAAMDALNANITAPVFYVGYREAEFTKFVDNTWHAVKVAYANEIGRVCLNLGIQASKVHEIFKSDTKLNISAYYTRPGGAFGGSCLPKDVRALQYIGTDSGTSMPLVESLIRTNEAHKHRLYEYAVEGLEPGARVLLAGLAFKAATDDLRESPNVDLARKMLQAGFELDIYDPAIDAGKLVGANLGYAYSQLPMIQTLLVDKAHAEEQAAAGGYARVIAANATVKDLALPAACDLRDLGAL</sequence>
<keyword evidence="13" id="KW-1185">Reference proteome</keyword>
<accession>A0A8J7CXS2</accession>
<dbReference type="PROSITE" id="PS51257">
    <property type="entry name" value="PROKAR_LIPOPROTEIN"/>
    <property type="match status" value="1"/>
</dbReference>
<feature type="binding site" evidence="10">
    <location>
        <position position="35"/>
    </location>
    <ligand>
        <name>NAD(+)</name>
        <dbReference type="ChEBI" id="CHEBI:57540"/>
    </ligand>
</feature>